<evidence type="ECO:0000256" key="6">
    <source>
        <dbReference type="SAM" id="MobiDB-lite"/>
    </source>
</evidence>
<keyword evidence="2" id="KW-0150">Chloroplast</keyword>
<organism evidence="7">
    <name type="scientific">Solanum lycopersicum</name>
    <name type="common">Tomato</name>
    <name type="synonym">Lycopersicon esculentum</name>
    <dbReference type="NCBI Taxonomy" id="4081"/>
    <lineage>
        <taxon>Eukaryota</taxon>
        <taxon>Viridiplantae</taxon>
        <taxon>Streptophyta</taxon>
        <taxon>Embryophyta</taxon>
        <taxon>Tracheophyta</taxon>
        <taxon>Spermatophyta</taxon>
        <taxon>Magnoliopsida</taxon>
        <taxon>eudicotyledons</taxon>
        <taxon>Gunneridae</taxon>
        <taxon>Pentapetalae</taxon>
        <taxon>asterids</taxon>
        <taxon>lamiids</taxon>
        <taxon>Solanales</taxon>
        <taxon>Solanaceae</taxon>
        <taxon>Solanoideae</taxon>
        <taxon>Solaneae</taxon>
        <taxon>Solanum</taxon>
        <taxon>Solanum subgen. Lycopersicon</taxon>
    </lineage>
</organism>
<dbReference type="PaxDb" id="4081-Solyc12g094580.1.1"/>
<sequence length="253" mass="28124">MIYKFTEAAAAAATTAAAGSNGLTGPLGGKLKRVDVGIGFVELQRKRRRVFGVKCCCSDSVVPIRGINGCVEKCDNWRFESKKSSHSYRVKVQASSSSSSTMPFASPKSRFASKQEQFFPRCTPRNSGPQSHDSPPKRDTGIANEKEWGIDMLNENVNESGTNEDGSTWYRKSGENIGENGYRCRWTKMGGKSHDGASEWKEMVHMLLRLYCYGCQKIVFKKHSQHPRWMHLIGFLDLLDSGGKKVTGLVTKN</sequence>
<comment type="subcellular location">
    <subcellularLocation>
        <location evidence="1">Plastid</location>
        <location evidence="1">Chloroplast stroma</location>
    </subcellularLocation>
</comment>
<evidence type="ECO:0000256" key="1">
    <source>
        <dbReference type="ARBA" id="ARBA00004470"/>
    </source>
</evidence>
<dbReference type="PANTHER" id="PTHR34113">
    <property type="entry name" value="INACTIVE PURPLE ACID PHOSPHATASE-LIKE PROTEIN"/>
    <property type="match status" value="1"/>
</dbReference>
<dbReference type="InterPro" id="IPR052495">
    <property type="entry name" value="Alpha-glucan_binding_chloro"/>
</dbReference>
<evidence type="ECO:0000313" key="8">
    <source>
        <dbReference type="Proteomes" id="UP000004994"/>
    </source>
</evidence>
<keyword evidence="3" id="KW-0934">Plastid</keyword>
<dbReference type="Proteomes" id="UP000004994">
    <property type="component" value="Chromosome 12"/>
</dbReference>
<reference evidence="7" key="2">
    <citation type="submission" date="2019-01" db="UniProtKB">
        <authorList>
            <consortium name="EnsemblPlants"/>
        </authorList>
    </citation>
    <scope>IDENTIFICATION</scope>
    <source>
        <strain evidence="7">cv. Heinz 1706</strain>
    </source>
</reference>
<keyword evidence="4" id="KW-0809">Transit peptide</keyword>
<dbReference type="PANTHER" id="PTHR34113:SF3">
    <property type="entry name" value="PROTEIN EARLY STARVATION 1, CHLOROPLASTIC"/>
    <property type="match status" value="1"/>
</dbReference>
<dbReference type="AlphaFoldDB" id="A0A3Q7JDB2"/>
<keyword evidence="8" id="KW-1185">Reference proteome</keyword>
<feature type="compositionally biased region" description="Polar residues" evidence="6">
    <location>
        <begin position="124"/>
        <end position="133"/>
    </location>
</feature>
<dbReference type="GO" id="GO:0009570">
    <property type="term" value="C:chloroplast stroma"/>
    <property type="evidence" value="ECO:0007669"/>
    <property type="project" value="UniProtKB-SubCell"/>
</dbReference>
<evidence type="ECO:0000256" key="4">
    <source>
        <dbReference type="ARBA" id="ARBA00022946"/>
    </source>
</evidence>
<proteinExistence type="inferred from homology"/>
<evidence type="ECO:0000256" key="3">
    <source>
        <dbReference type="ARBA" id="ARBA00022640"/>
    </source>
</evidence>
<dbReference type="STRING" id="4081.A0A3Q7JDB2"/>
<feature type="region of interest" description="Disordered" evidence="6">
    <location>
        <begin position="119"/>
        <end position="142"/>
    </location>
</feature>
<protein>
    <submittedName>
        <fullName evidence="7">Uncharacterized protein</fullName>
    </submittedName>
</protein>
<comment type="similarity">
    <text evidence="5">Belongs to the ESV1 family.</text>
</comment>
<accession>A0A3Q7JDB2</accession>
<dbReference type="InParanoid" id="A0A3Q7JDB2"/>
<evidence type="ECO:0000313" key="7">
    <source>
        <dbReference type="EnsemblPlants" id="Solyc12g094585.1.1"/>
    </source>
</evidence>
<evidence type="ECO:0000256" key="2">
    <source>
        <dbReference type="ARBA" id="ARBA00022528"/>
    </source>
</evidence>
<dbReference type="EnsemblPlants" id="Solyc12g094585.1.1">
    <property type="protein sequence ID" value="Solyc12g094585.1.1"/>
    <property type="gene ID" value="Solyc12g094585.1"/>
</dbReference>
<evidence type="ECO:0000256" key="5">
    <source>
        <dbReference type="ARBA" id="ARBA00038237"/>
    </source>
</evidence>
<reference evidence="7" key="1">
    <citation type="journal article" date="2012" name="Nature">
        <title>The tomato genome sequence provides insights into fleshy fruit evolution.</title>
        <authorList>
            <consortium name="Tomato Genome Consortium"/>
        </authorList>
    </citation>
    <scope>NUCLEOTIDE SEQUENCE [LARGE SCALE GENOMIC DNA]</scope>
    <source>
        <strain evidence="7">cv. Heinz 1706</strain>
    </source>
</reference>
<dbReference type="Gramene" id="Solyc12g094585.1.1">
    <property type="protein sequence ID" value="Solyc12g094585.1.1"/>
    <property type="gene ID" value="Solyc12g094585.1"/>
</dbReference>
<name>A0A3Q7JDB2_SOLLC</name>